<dbReference type="FunFam" id="3.40.50.300:FF:000287">
    <property type="entry name" value="Multidrug ABC transporter ATP-binding protein"/>
    <property type="match status" value="1"/>
</dbReference>
<name>A0A484H612_9ZZZZ</name>
<feature type="transmembrane region" description="Helical" evidence="8">
    <location>
        <begin position="177"/>
        <end position="195"/>
    </location>
</feature>
<sequence>MSKHNKPGKAAQAVVLDTSTWGLLRRLLAEAVQPYAERLGAAVLLMGVVAGTTAFTTYLLKPVVDEIFVARDSAMLWPVGGAVLLAFLVKGIADFGQTALMSFVGLRIVANMQRRLFNHLMQMDVPFFARTNTGNLIARFTNDVHLLRAVVSNTLVSFGKDLLTIIGLIVNMFIQDWLLAAVSFFIFPAAVLPIVRLGQRMRKVAVNTQEHMGTLATLLEQNFQGVRVVKSYGMEEYEQSRVITIIEMVFRLTLKAQFTRAFSSPLMETLGGVAATVVIIYGGWRVIANDMTAGAFFSFIASLLTAYRPLKALAGINATLQEGLASAQRLFALFDTRPIICESPVARPLAIAGGAIRFENVTFSYSADSSVTLDNLSLDVPAGCTVALVGPSGAGKTTILNLIPRFWDVQAGRITIDGADIRDVTLSSLRARIAVVSQEVTLFDDTVRANIAYGRPEASEAAIEAAARHAAAHAFISRLPDGYDTRVGERGMNLSGGQCQRLAIARAMLKDAPILLLDEATSALDTESERQIQDAIATLMHKRTTLVIAHRLSTVMNADVIYVIDKGRVLESGSHAELLTRGALYAHLYAVQFIEVA</sequence>
<feature type="transmembrane region" description="Helical" evidence="8">
    <location>
        <begin position="39"/>
        <end position="60"/>
    </location>
</feature>
<gene>
    <name evidence="11" type="ORF">RIEGSTA812A_PEG_293</name>
</gene>
<evidence type="ECO:0000256" key="7">
    <source>
        <dbReference type="ARBA" id="ARBA00023136"/>
    </source>
</evidence>
<dbReference type="PANTHER" id="PTHR43394:SF1">
    <property type="entry name" value="ATP-BINDING CASSETTE SUB-FAMILY B MEMBER 10, MITOCHONDRIAL"/>
    <property type="match status" value="1"/>
</dbReference>
<evidence type="ECO:0000313" key="11">
    <source>
        <dbReference type="EMBL" id="VBB68820.1"/>
    </source>
</evidence>
<dbReference type="SUPFAM" id="SSF52540">
    <property type="entry name" value="P-loop containing nucleoside triphosphate hydrolases"/>
    <property type="match status" value="1"/>
</dbReference>
<dbReference type="InterPro" id="IPR003439">
    <property type="entry name" value="ABC_transporter-like_ATP-bd"/>
</dbReference>
<evidence type="ECO:0000256" key="5">
    <source>
        <dbReference type="ARBA" id="ARBA00022840"/>
    </source>
</evidence>
<dbReference type="Pfam" id="PF00664">
    <property type="entry name" value="ABC_membrane"/>
    <property type="match status" value="1"/>
</dbReference>
<dbReference type="PROSITE" id="PS50893">
    <property type="entry name" value="ABC_TRANSPORTER_2"/>
    <property type="match status" value="1"/>
</dbReference>
<dbReference type="AlphaFoldDB" id="A0A484H612"/>
<dbReference type="InterPro" id="IPR036640">
    <property type="entry name" value="ABC1_TM_sf"/>
</dbReference>
<dbReference type="GO" id="GO:0005524">
    <property type="term" value="F:ATP binding"/>
    <property type="evidence" value="ECO:0007669"/>
    <property type="project" value="UniProtKB-KW"/>
</dbReference>
<keyword evidence="6 8" id="KW-1133">Transmembrane helix</keyword>
<dbReference type="InterPro" id="IPR017871">
    <property type="entry name" value="ABC_transporter-like_CS"/>
</dbReference>
<dbReference type="InterPro" id="IPR027417">
    <property type="entry name" value="P-loop_NTPase"/>
</dbReference>
<dbReference type="PROSITE" id="PS50929">
    <property type="entry name" value="ABC_TM1F"/>
    <property type="match status" value="1"/>
</dbReference>
<dbReference type="Gene3D" id="1.20.1560.10">
    <property type="entry name" value="ABC transporter type 1, transmembrane domain"/>
    <property type="match status" value="1"/>
</dbReference>
<feature type="transmembrane region" description="Helical" evidence="8">
    <location>
        <begin position="72"/>
        <end position="93"/>
    </location>
</feature>
<keyword evidence="7 8" id="KW-0472">Membrane</keyword>
<evidence type="ECO:0000256" key="1">
    <source>
        <dbReference type="ARBA" id="ARBA00004141"/>
    </source>
</evidence>
<dbReference type="Gene3D" id="3.40.50.300">
    <property type="entry name" value="P-loop containing nucleotide triphosphate hydrolases"/>
    <property type="match status" value="1"/>
</dbReference>
<dbReference type="GO" id="GO:0015421">
    <property type="term" value="F:ABC-type oligopeptide transporter activity"/>
    <property type="evidence" value="ECO:0007669"/>
    <property type="project" value="TreeGrafter"/>
</dbReference>
<protein>
    <submittedName>
        <fullName evidence="11">Lipid A export ATP-binding/permease protein MsbA</fullName>
    </submittedName>
</protein>
<evidence type="ECO:0000256" key="4">
    <source>
        <dbReference type="ARBA" id="ARBA00022741"/>
    </source>
</evidence>
<dbReference type="PANTHER" id="PTHR43394">
    <property type="entry name" value="ATP-DEPENDENT PERMEASE MDL1, MITOCHONDRIAL"/>
    <property type="match status" value="1"/>
</dbReference>
<feature type="domain" description="ABC transporter" evidence="9">
    <location>
        <begin position="356"/>
        <end position="591"/>
    </location>
</feature>
<keyword evidence="2" id="KW-0813">Transport</keyword>
<dbReference type="InterPro" id="IPR003593">
    <property type="entry name" value="AAA+_ATPase"/>
</dbReference>
<evidence type="ECO:0000259" key="9">
    <source>
        <dbReference type="PROSITE" id="PS50893"/>
    </source>
</evidence>
<dbReference type="EMBL" id="LR026963">
    <property type="protein sequence ID" value="VBB68820.1"/>
    <property type="molecule type" value="Genomic_DNA"/>
</dbReference>
<dbReference type="PROSITE" id="PS00211">
    <property type="entry name" value="ABC_TRANSPORTER_1"/>
    <property type="match status" value="1"/>
</dbReference>
<dbReference type="GO" id="GO:0016887">
    <property type="term" value="F:ATP hydrolysis activity"/>
    <property type="evidence" value="ECO:0007669"/>
    <property type="project" value="InterPro"/>
</dbReference>
<dbReference type="SUPFAM" id="SSF90123">
    <property type="entry name" value="ABC transporter transmembrane region"/>
    <property type="match status" value="1"/>
</dbReference>
<dbReference type="GO" id="GO:0016020">
    <property type="term" value="C:membrane"/>
    <property type="evidence" value="ECO:0007669"/>
    <property type="project" value="UniProtKB-SubCell"/>
</dbReference>
<evidence type="ECO:0000256" key="6">
    <source>
        <dbReference type="ARBA" id="ARBA00022989"/>
    </source>
</evidence>
<dbReference type="InterPro" id="IPR011527">
    <property type="entry name" value="ABC1_TM_dom"/>
</dbReference>
<comment type="subcellular location">
    <subcellularLocation>
        <location evidence="1">Membrane</location>
        <topology evidence="1">Multi-pass membrane protein</topology>
    </subcellularLocation>
</comment>
<feature type="transmembrane region" description="Helical" evidence="8">
    <location>
        <begin position="261"/>
        <end position="281"/>
    </location>
</feature>
<accession>A0A484H612</accession>
<evidence type="ECO:0000256" key="3">
    <source>
        <dbReference type="ARBA" id="ARBA00022692"/>
    </source>
</evidence>
<keyword evidence="3 8" id="KW-0812">Transmembrane</keyword>
<reference evidence="11" key="1">
    <citation type="submission" date="2018-10" db="EMBL/GenBank/DDBJ databases">
        <authorList>
            <person name="Gruber-Vodicka H."/>
            <person name="Jaeckle O."/>
        </authorList>
    </citation>
    <scope>NUCLEOTIDE SEQUENCE</scope>
</reference>
<evidence type="ECO:0000259" key="10">
    <source>
        <dbReference type="PROSITE" id="PS50929"/>
    </source>
</evidence>
<evidence type="ECO:0000256" key="8">
    <source>
        <dbReference type="SAM" id="Phobius"/>
    </source>
</evidence>
<keyword evidence="4" id="KW-0547">Nucleotide-binding</keyword>
<evidence type="ECO:0000256" key="2">
    <source>
        <dbReference type="ARBA" id="ARBA00022448"/>
    </source>
</evidence>
<dbReference type="SMART" id="SM00382">
    <property type="entry name" value="AAA"/>
    <property type="match status" value="1"/>
</dbReference>
<dbReference type="Pfam" id="PF00005">
    <property type="entry name" value="ABC_tran"/>
    <property type="match status" value="1"/>
</dbReference>
<feature type="domain" description="ABC transmembrane type-1" evidence="10">
    <location>
        <begin position="41"/>
        <end position="322"/>
    </location>
</feature>
<organism evidence="11">
    <name type="scientific">invertebrate metagenome</name>
    <dbReference type="NCBI Taxonomy" id="1711999"/>
    <lineage>
        <taxon>unclassified sequences</taxon>
        <taxon>metagenomes</taxon>
        <taxon>organismal metagenomes</taxon>
    </lineage>
</organism>
<dbReference type="InterPro" id="IPR039421">
    <property type="entry name" value="Type_1_exporter"/>
</dbReference>
<keyword evidence="5 11" id="KW-0067">ATP-binding</keyword>
<proteinExistence type="predicted"/>
<dbReference type="CDD" id="cd18552">
    <property type="entry name" value="ABC_6TM_MsbA_like"/>
    <property type="match status" value="1"/>
</dbReference>